<protein>
    <submittedName>
        <fullName evidence="1">PREDICTED: DUF4219 domain-containing</fullName>
    </submittedName>
</protein>
<dbReference type="Pfam" id="PF14223">
    <property type="entry name" value="Retrotran_gag_2"/>
    <property type="match status" value="1"/>
</dbReference>
<dbReference type="PANTHER" id="PTHR35317">
    <property type="entry name" value="OS04G0629600 PROTEIN"/>
    <property type="match status" value="1"/>
</dbReference>
<dbReference type="PANTHER" id="PTHR35317:SF35">
    <property type="entry name" value="DUF4219 DOMAIN-CONTAINING PROTEIN"/>
    <property type="match status" value="1"/>
</dbReference>
<dbReference type="AlphaFoldDB" id="A0A5E4GBU7"/>
<dbReference type="OMA" id="ANTAHEA"/>
<evidence type="ECO:0000313" key="2">
    <source>
        <dbReference type="Proteomes" id="UP000327085"/>
    </source>
</evidence>
<dbReference type="EMBL" id="CABIKO010000507">
    <property type="protein sequence ID" value="VVA37123.1"/>
    <property type="molecule type" value="Genomic_DNA"/>
</dbReference>
<gene>
    <name evidence="1" type="ORF">ALMOND_2B020248</name>
</gene>
<proteinExistence type="predicted"/>
<evidence type="ECO:0000313" key="1">
    <source>
        <dbReference type="EMBL" id="VVA37123.1"/>
    </source>
</evidence>
<dbReference type="Gramene" id="VVA37123">
    <property type="protein sequence ID" value="VVA37123"/>
    <property type="gene ID" value="Prudul26B020248"/>
</dbReference>
<accession>A0A5E4GBU7</accession>
<sequence>MVSELVPINLGRRFILVLHNSTTSYNSVPLPIFTRENYDFWNIKMKTYFTSQENSTVQQLRQLKKDQQKDANALFSFQQALHDTIFPRIMGATTTKKAWNTLKEEFQGNVKVHAVKLQTLRRDFENIKMKDSETTQDYYAKVKEIVNQLRACGAKY</sequence>
<reference evidence="2" key="1">
    <citation type="journal article" date="2020" name="Plant J.">
        <title>Transposons played a major role in the diversification between the closely related almond and peach genomes: results from the almond genome sequence.</title>
        <authorList>
            <person name="Alioto T."/>
            <person name="Alexiou K.G."/>
            <person name="Bardil A."/>
            <person name="Barteri F."/>
            <person name="Castanera R."/>
            <person name="Cruz F."/>
            <person name="Dhingra A."/>
            <person name="Duval H."/>
            <person name="Fernandez I Marti A."/>
            <person name="Frias L."/>
            <person name="Galan B."/>
            <person name="Garcia J.L."/>
            <person name="Howad W."/>
            <person name="Gomez-Garrido J."/>
            <person name="Gut M."/>
            <person name="Julca I."/>
            <person name="Morata J."/>
            <person name="Puigdomenech P."/>
            <person name="Ribeca P."/>
            <person name="Rubio Cabetas M.J."/>
            <person name="Vlasova A."/>
            <person name="Wirthensohn M."/>
            <person name="Garcia-Mas J."/>
            <person name="Gabaldon T."/>
            <person name="Casacuberta J.M."/>
            <person name="Arus P."/>
        </authorList>
    </citation>
    <scope>NUCLEOTIDE SEQUENCE [LARGE SCALE GENOMIC DNA]</scope>
    <source>
        <strain evidence="2">cv. Texas</strain>
    </source>
</reference>
<name>A0A5E4GBU7_PRUDU</name>
<dbReference type="InParanoid" id="A0A5E4GBU7"/>
<dbReference type="Proteomes" id="UP000327085">
    <property type="component" value="Chromosome 1"/>
</dbReference>
<organism evidence="1 2">
    <name type="scientific">Prunus dulcis</name>
    <name type="common">Almond</name>
    <name type="synonym">Amygdalus dulcis</name>
    <dbReference type="NCBI Taxonomy" id="3755"/>
    <lineage>
        <taxon>Eukaryota</taxon>
        <taxon>Viridiplantae</taxon>
        <taxon>Streptophyta</taxon>
        <taxon>Embryophyta</taxon>
        <taxon>Tracheophyta</taxon>
        <taxon>Spermatophyta</taxon>
        <taxon>Magnoliopsida</taxon>
        <taxon>eudicotyledons</taxon>
        <taxon>Gunneridae</taxon>
        <taxon>Pentapetalae</taxon>
        <taxon>rosids</taxon>
        <taxon>fabids</taxon>
        <taxon>Rosales</taxon>
        <taxon>Rosaceae</taxon>
        <taxon>Amygdaloideae</taxon>
        <taxon>Amygdaleae</taxon>
        <taxon>Prunus</taxon>
    </lineage>
</organism>